<organism evidence="2">
    <name type="scientific">marine metagenome</name>
    <dbReference type="NCBI Taxonomy" id="408172"/>
    <lineage>
        <taxon>unclassified sequences</taxon>
        <taxon>metagenomes</taxon>
        <taxon>ecological metagenomes</taxon>
    </lineage>
</organism>
<gene>
    <name evidence="2" type="ORF">METZ01_LOCUS63735</name>
</gene>
<evidence type="ECO:0000256" key="1">
    <source>
        <dbReference type="SAM" id="Phobius"/>
    </source>
</evidence>
<proteinExistence type="predicted"/>
<feature type="transmembrane region" description="Helical" evidence="1">
    <location>
        <begin position="18"/>
        <end position="37"/>
    </location>
</feature>
<keyword evidence="1" id="KW-0812">Transmembrane</keyword>
<reference evidence="2" key="1">
    <citation type="submission" date="2018-05" db="EMBL/GenBank/DDBJ databases">
        <authorList>
            <person name="Lanie J.A."/>
            <person name="Ng W.-L."/>
            <person name="Kazmierczak K.M."/>
            <person name="Andrzejewski T.M."/>
            <person name="Davidsen T.M."/>
            <person name="Wayne K.J."/>
            <person name="Tettelin H."/>
            <person name="Glass J.I."/>
            <person name="Rusch D."/>
            <person name="Podicherti R."/>
            <person name="Tsui H.-C.T."/>
            <person name="Winkler M.E."/>
        </authorList>
    </citation>
    <scope>NUCLEOTIDE SEQUENCE</scope>
</reference>
<protein>
    <submittedName>
        <fullName evidence="2">Uncharacterized protein</fullName>
    </submittedName>
</protein>
<dbReference type="AlphaFoldDB" id="A0A381T5P4"/>
<keyword evidence="1" id="KW-1133">Transmembrane helix</keyword>
<sequence>MSKKIQNEGIMKKVSLDVWIQLIGMLSIVVSLIFVGLEMRQSHKIALSSQQQERAHKWIDMGTGFLEAGHDYDAIMRFDSSRDSPEQEMARRNFYHAAFFIAENDFNQYQNGFLSDFDFQTKVIGGVEFLLEQCDLRLLADYRERWFSQDFLQVINSIEDPCE</sequence>
<accession>A0A381T5P4</accession>
<evidence type="ECO:0000313" key="2">
    <source>
        <dbReference type="EMBL" id="SVA10881.1"/>
    </source>
</evidence>
<keyword evidence="1" id="KW-0472">Membrane</keyword>
<name>A0A381T5P4_9ZZZZ</name>
<dbReference type="EMBL" id="UINC01003986">
    <property type="protein sequence ID" value="SVA10881.1"/>
    <property type="molecule type" value="Genomic_DNA"/>
</dbReference>